<keyword evidence="2" id="KW-0963">Cytoplasm</keyword>
<dbReference type="STRING" id="471514.AN477_15075"/>
<dbReference type="PROSITE" id="PS51900">
    <property type="entry name" value="CB"/>
    <property type="match status" value="1"/>
</dbReference>
<dbReference type="InterPro" id="IPR044068">
    <property type="entry name" value="CB"/>
</dbReference>
<dbReference type="InterPro" id="IPR050090">
    <property type="entry name" value="Tyrosine_recombinase_XerCD"/>
</dbReference>
<evidence type="ECO:0000259" key="10">
    <source>
        <dbReference type="PROSITE" id="PS51898"/>
    </source>
</evidence>
<dbReference type="InterPro" id="IPR010998">
    <property type="entry name" value="Integrase_recombinase_N"/>
</dbReference>
<dbReference type="PANTHER" id="PTHR30349">
    <property type="entry name" value="PHAGE INTEGRASE-RELATED"/>
    <property type="match status" value="1"/>
</dbReference>
<dbReference type="InterPro" id="IPR002104">
    <property type="entry name" value="Integrase_catalytic"/>
</dbReference>
<dbReference type="Gene3D" id="1.10.443.10">
    <property type="entry name" value="Intergrase catalytic core"/>
    <property type="match status" value="1"/>
</dbReference>
<dbReference type="GO" id="GO:0003677">
    <property type="term" value="F:DNA binding"/>
    <property type="evidence" value="ECO:0007669"/>
    <property type="project" value="UniProtKB-UniRule"/>
</dbReference>
<evidence type="ECO:0000256" key="6">
    <source>
        <dbReference type="ARBA" id="ARBA00023125"/>
    </source>
</evidence>
<evidence type="ECO:0000313" key="12">
    <source>
        <dbReference type="EMBL" id="KPV42923.1"/>
    </source>
</evidence>
<keyword evidence="6 9" id="KW-0238">DNA-binding</keyword>
<keyword evidence="7" id="KW-0233">DNA recombination</keyword>
<dbReference type="InterPro" id="IPR013762">
    <property type="entry name" value="Integrase-like_cat_sf"/>
</dbReference>
<dbReference type="Proteomes" id="UP000050482">
    <property type="component" value="Unassembled WGS sequence"/>
</dbReference>
<evidence type="ECO:0000256" key="1">
    <source>
        <dbReference type="ARBA" id="ARBA00004496"/>
    </source>
</evidence>
<dbReference type="EMBL" id="LJCO01000065">
    <property type="protein sequence ID" value="KPV42923.1"/>
    <property type="molecule type" value="Genomic_DNA"/>
</dbReference>
<evidence type="ECO:0000256" key="5">
    <source>
        <dbReference type="ARBA" id="ARBA00022908"/>
    </source>
</evidence>
<keyword evidence="4" id="KW-0159">Chromosome partition</keyword>
<feature type="domain" description="Core-binding (CB)" evidence="11">
    <location>
        <begin position="1"/>
        <end position="81"/>
    </location>
</feature>
<keyword evidence="13" id="KW-1185">Reference proteome</keyword>
<evidence type="ECO:0000313" key="13">
    <source>
        <dbReference type="Proteomes" id="UP000050482"/>
    </source>
</evidence>
<proteinExistence type="predicted"/>
<dbReference type="OrthoDB" id="9801717at2"/>
<evidence type="ECO:0008006" key="14">
    <source>
        <dbReference type="Google" id="ProtNLM"/>
    </source>
</evidence>
<evidence type="ECO:0000259" key="11">
    <source>
        <dbReference type="PROSITE" id="PS51900"/>
    </source>
</evidence>
<dbReference type="GO" id="GO:0005737">
    <property type="term" value="C:cytoplasm"/>
    <property type="evidence" value="ECO:0007669"/>
    <property type="project" value="UniProtKB-SubCell"/>
</dbReference>
<evidence type="ECO:0000256" key="7">
    <source>
        <dbReference type="ARBA" id="ARBA00023172"/>
    </source>
</evidence>
<dbReference type="SUPFAM" id="SSF56349">
    <property type="entry name" value="DNA breaking-rejoining enzymes"/>
    <property type="match status" value="1"/>
</dbReference>
<dbReference type="Pfam" id="PF00589">
    <property type="entry name" value="Phage_integrase"/>
    <property type="match status" value="1"/>
</dbReference>
<keyword evidence="5" id="KW-0229">DNA integration</keyword>
<dbReference type="PATRIC" id="fig|471514.4.peg.4699"/>
<organism evidence="12 13">
    <name type="scientific">Alicyclobacillus ferrooxydans</name>
    <dbReference type="NCBI Taxonomy" id="471514"/>
    <lineage>
        <taxon>Bacteria</taxon>
        <taxon>Bacillati</taxon>
        <taxon>Bacillota</taxon>
        <taxon>Bacilli</taxon>
        <taxon>Bacillales</taxon>
        <taxon>Alicyclobacillaceae</taxon>
        <taxon>Alicyclobacillus</taxon>
    </lineage>
</organism>
<gene>
    <name evidence="12" type="ORF">AN477_15075</name>
</gene>
<dbReference type="RefSeq" id="WP_054969997.1">
    <property type="nucleotide sequence ID" value="NZ_LJCO01000065.1"/>
</dbReference>
<keyword evidence="3" id="KW-0132">Cell division</keyword>
<evidence type="ECO:0000256" key="4">
    <source>
        <dbReference type="ARBA" id="ARBA00022829"/>
    </source>
</evidence>
<protein>
    <recommendedName>
        <fullName evidence="14">Integrase</fullName>
    </recommendedName>
</protein>
<dbReference type="GO" id="GO:0051301">
    <property type="term" value="P:cell division"/>
    <property type="evidence" value="ECO:0007669"/>
    <property type="project" value="UniProtKB-KW"/>
</dbReference>
<dbReference type="GO" id="GO:0015074">
    <property type="term" value="P:DNA integration"/>
    <property type="evidence" value="ECO:0007669"/>
    <property type="project" value="UniProtKB-KW"/>
</dbReference>
<dbReference type="PANTHER" id="PTHR30349:SF77">
    <property type="entry name" value="TYROSINE RECOMBINASE XERC"/>
    <property type="match status" value="1"/>
</dbReference>
<dbReference type="GO" id="GO:0006310">
    <property type="term" value="P:DNA recombination"/>
    <property type="evidence" value="ECO:0007669"/>
    <property type="project" value="UniProtKB-KW"/>
</dbReference>
<sequence length="280" mass="32447">MRLSDASNMFLELKGQEGFSPYTIHAYRLQHKLLIRDIGDLDVTEVTLQLLRTHLSHHTHLKPASLGHKIRAIKSLSHWLVEEELLLRNPTLKVNEPKRSKRVPKALTIEELELLRDSCRSSLEHALVEFSFASGCRVAEMQRLSRGDIDWQRSAVTVLGKGNKEREVYFGARSRIWLQRYLKERQDDDQALFVTVRQPHRMSIHQIQYIFKRIAVRCGLRERVSPHKMRHTLATVLINQGAPLVTVQSILGHEKPETTQLYATLSGASRQQAYERYFVQ</sequence>
<dbReference type="GO" id="GO:0007059">
    <property type="term" value="P:chromosome segregation"/>
    <property type="evidence" value="ECO:0007669"/>
    <property type="project" value="UniProtKB-KW"/>
</dbReference>
<evidence type="ECO:0000256" key="2">
    <source>
        <dbReference type="ARBA" id="ARBA00022490"/>
    </source>
</evidence>
<accession>A0A0P9CBU8</accession>
<evidence type="ECO:0000256" key="3">
    <source>
        <dbReference type="ARBA" id="ARBA00022618"/>
    </source>
</evidence>
<keyword evidence="8" id="KW-0131">Cell cycle</keyword>
<evidence type="ECO:0000256" key="8">
    <source>
        <dbReference type="ARBA" id="ARBA00023306"/>
    </source>
</evidence>
<name>A0A0P9CBU8_9BACL</name>
<feature type="domain" description="Tyr recombinase" evidence="10">
    <location>
        <begin position="102"/>
        <end position="275"/>
    </location>
</feature>
<dbReference type="PROSITE" id="PS51898">
    <property type="entry name" value="TYR_RECOMBINASE"/>
    <property type="match status" value="1"/>
</dbReference>
<comment type="caution">
    <text evidence="12">The sequence shown here is derived from an EMBL/GenBank/DDBJ whole genome shotgun (WGS) entry which is preliminary data.</text>
</comment>
<reference evidence="12 13" key="1">
    <citation type="submission" date="2015-09" db="EMBL/GenBank/DDBJ databases">
        <title>Draft genome sequence of Alicyclobacillus ferrooxydans DSM 22381.</title>
        <authorList>
            <person name="Hemp J."/>
        </authorList>
    </citation>
    <scope>NUCLEOTIDE SEQUENCE [LARGE SCALE GENOMIC DNA]</scope>
    <source>
        <strain evidence="12 13">TC-34</strain>
    </source>
</reference>
<dbReference type="InterPro" id="IPR011010">
    <property type="entry name" value="DNA_brk_join_enz"/>
</dbReference>
<dbReference type="Gene3D" id="1.10.150.130">
    <property type="match status" value="1"/>
</dbReference>
<comment type="subcellular location">
    <subcellularLocation>
        <location evidence="1">Cytoplasm</location>
    </subcellularLocation>
</comment>
<dbReference type="AlphaFoldDB" id="A0A0P9CBU8"/>
<evidence type="ECO:0000256" key="9">
    <source>
        <dbReference type="PROSITE-ProRule" id="PRU01248"/>
    </source>
</evidence>